<dbReference type="Proteomes" id="UP000224634">
    <property type="component" value="Unassembled WGS sequence"/>
</dbReference>
<dbReference type="OrthoDB" id="3142841at2759"/>
<dbReference type="GO" id="GO:0075306">
    <property type="term" value="P:regulation of conidium formation"/>
    <property type="evidence" value="ECO:0007669"/>
    <property type="project" value="TreeGrafter"/>
</dbReference>
<name>A0A2B7Z4I7_POLH7</name>
<dbReference type="AlphaFoldDB" id="A0A2B7Z4I7"/>
<sequence length="94" mass="10172">MINVPKCASYGRYALPLQTYGKDVLNLVTALDPYPLVIDSDKAGRVDIVPMVWSVVKDFEAEAVCVISNPIPSKQVVFALEARGVAAFGPIFDS</sequence>
<protein>
    <submittedName>
        <fullName evidence="1">Uncharacterized protein</fullName>
    </submittedName>
</protein>
<dbReference type="EMBL" id="PDNA01000001">
    <property type="protein sequence ID" value="PGH28281.1"/>
    <property type="molecule type" value="Genomic_DNA"/>
</dbReference>
<comment type="caution">
    <text evidence="1">The sequence shown here is derived from an EMBL/GenBank/DDBJ whole genome shotgun (WGS) entry which is preliminary data.</text>
</comment>
<evidence type="ECO:0000313" key="1">
    <source>
        <dbReference type="EMBL" id="PGH28281.1"/>
    </source>
</evidence>
<dbReference type="GO" id="GO:0043935">
    <property type="term" value="P:sexual sporulation resulting in formation of a cellular spore"/>
    <property type="evidence" value="ECO:0007669"/>
    <property type="project" value="TreeGrafter"/>
</dbReference>
<organism evidence="1 2">
    <name type="scientific">Polytolypa hystricis (strain UAMH7299)</name>
    <dbReference type="NCBI Taxonomy" id="1447883"/>
    <lineage>
        <taxon>Eukaryota</taxon>
        <taxon>Fungi</taxon>
        <taxon>Dikarya</taxon>
        <taxon>Ascomycota</taxon>
        <taxon>Pezizomycotina</taxon>
        <taxon>Eurotiomycetes</taxon>
        <taxon>Eurotiomycetidae</taxon>
        <taxon>Onygenales</taxon>
        <taxon>Onygenales incertae sedis</taxon>
        <taxon>Polytolypa</taxon>
    </lineage>
</organism>
<dbReference type="PANTHER" id="PTHR33927">
    <property type="entry name" value="TRANSMEMBRANE PROTEIN"/>
    <property type="match status" value="1"/>
</dbReference>
<dbReference type="PANTHER" id="PTHR33927:SF3">
    <property type="entry name" value="INTEGRAL MEMBRANE PROTEIN TMPA"/>
    <property type="match status" value="1"/>
</dbReference>
<dbReference type="GO" id="GO:0005886">
    <property type="term" value="C:plasma membrane"/>
    <property type="evidence" value="ECO:0007669"/>
    <property type="project" value="TreeGrafter"/>
</dbReference>
<gene>
    <name evidence="1" type="ORF">AJ80_00172</name>
</gene>
<reference evidence="1 2" key="1">
    <citation type="submission" date="2017-10" db="EMBL/GenBank/DDBJ databases">
        <title>Comparative genomics in systemic dimorphic fungi from Ajellomycetaceae.</title>
        <authorList>
            <person name="Munoz J.F."/>
            <person name="Mcewen J.G."/>
            <person name="Clay O.K."/>
            <person name="Cuomo C.A."/>
        </authorList>
    </citation>
    <scope>NUCLEOTIDE SEQUENCE [LARGE SCALE GENOMIC DNA]</scope>
    <source>
        <strain evidence="1 2">UAMH7299</strain>
    </source>
</reference>
<evidence type="ECO:0000313" key="2">
    <source>
        <dbReference type="Proteomes" id="UP000224634"/>
    </source>
</evidence>
<keyword evidence="2" id="KW-1185">Reference proteome</keyword>
<accession>A0A2B7Z4I7</accession>
<dbReference type="GO" id="GO:0048315">
    <property type="term" value="P:conidium formation"/>
    <property type="evidence" value="ECO:0007669"/>
    <property type="project" value="TreeGrafter"/>
</dbReference>
<dbReference type="InterPro" id="IPR052979">
    <property type="entry name" value="Adenylate-forming_domain"/>
</dbReference>
<proteinExistence type="predicted"/>